<dbReference type="AlphaFoldDB" id="A0A0N9I393"/>
<reference evidence="1 2" key="1">
    <citation type="submission" date="2015-07" db="EMBL/GenBank/DDBJ databases">
        <title>Genome sequencing of Kibdelosporangium phytohabitans.</title>
        <authorList>
            <person name="Qin S."/>
            <person name="Xing K."/>
        </authorList>
    </citation>
    <scope>NUCLEOTIDE SEQUENCE [LARGE SCALE GENOMIC DNA]</scope>
    <source>
        <strain evidence="1 2">KLBMP1111</strain>
    </source>
</reference>
<dbReference type="EMBL" id="CP012752">
    <property type="protein sequence ID" value="ALG09230.1"/>
    <property type="molecule type" value="Genomic_DNA"/>
</dbReference>
<evidence type="ECO:0000313" key="2">
    <source>
        <dbReference type="Proteomes" id="UP000063699"/>
    </source>
</evidence>
<sequence length="165" mass="18529">MSTHPRVDDVPTFAVPGHPALSPDGDRCLHVLRTTDAEADRDDYEDLFREIFAELAGVRMPEPLRPPARPVRVGLDRHVGTYERASTSMEVFRDGDSLRLRTTVTGPLAEMLPDTVHEYTMVPVDEDQFLVMEPAVGAWMPVTFYDLATGERYVHHEARATPKVS</sequence>
<protein>
    <submittedName>
        <fullName evidence="1">Uncharacterized protein</fullName>
    </submittedName>
</protein>
<evidence type="ECO:0000313" key="1">
    <source>
        <dbReference type="EMBL" id="ALG09230.1"/>
    </source>
</evidence>
<keyword evidence="2" id="KW-1185">Reference proteome</keyword>
<proteinExistence type="predicted"/>
<dbReference type="RefSeq" id="WP_054291134.1">
    <property type="nucleotide sequence ID" value="NZ_CP012752.1"/>
</dbReference>
<dbReference type="STRING" id="860235.AOZ06_22015"/>
<accession>A0A0N9I393</accession>
<dbReference type="OrthoDB" id="262125at2"/>
<dbReference type="Proteomes" id="UP000063699">
    <property type="component" value="Chromosome"/>
</dbReference>
<dbReference type="KEGG" id="kphy:AOZ06_22015"/>
<gene>
    <name evidence="1" type="ORF">AOZ06_22015</name>
</gene>
<name>A0A0N9I393_9PSEU</name>
<organism evidence="1 2">
    <name type="scientific">Kibdelosporangium phytohabitans</name>
    <dbReference type="NCBI Taxonomy" id="860235"/>
    <lineage>
        <taxon>Bacteria</taxon>
        <taxon>Bacillati</taxon>
        <taxon>Actinomycetota</taxon>
        <taxon>Actinomycetes</taxon>
        <taxon>Pseudonocardiales</taxon>
        <taxon>Pseudonocardiaceae</taxon>
        <taxon>Kibdelosporangium</taxon>
    </lineage>
</organism>